<keyword evidence="1" id="KW-0812">Transmembrane</keyword>
<name>A0A1F7Y474_9BACT</name>
<reference evidence="2 3" key="1">
    <citation type="journal article" date="2016" name="Nat. Commun.">
        <title>Thousands of microbial genomes shed light on interconnected biogeochemical processes in an aquifer system.</title>
        <authorList>
            <person name="Anantharaman K."/>
            <person name="Brown C.T."/>
            <person name="Hug L.A."/>
            <person name="Sharon I."/>
            <person name="Castelle C.J."/>
            <person name="Probst A.J."/>
            <person name="Thomas B.C."/>
            <person name="Singh A."/>
            <person name="Wilkins M.J."/>
            <person name="Karaoz U."/>
            <person name="Brodie E.L."/>
            <person name="Williams K.H."/>
            <person name="Hubbard S.S."/>
            <person name="Banfield J.F."/>
        </authorList>
    </citation>
    <scope>NUCLEOTIDE SEQUENCE [LARGE SCALE GENOMIC DNA]</scope>
</reference>
<proteinExistence type="predicted"/>
<feature type="transmembrane region" description="Helical" evidence="1">
    <location>
        <begin position="85"/>
        <end position="111"/>
    </location>
</feature>
<gene>
    <name evidence="2" type="ORF">A2771_04060</name>
</gene>
<sequence>MHKIAQINIPLGNVSGFGQLGLENARPIQAPYVFNTFISILVGLLTIIAAIWFLIILITSAYSWMSAGGDKGAIETARSRMLNALIGLVIVIAAVFVVDLVGYILGFPLILNPGLFFNRLNP</sequence>
<feature type="transmembrane region" description="Helical" evidence="1">
    <location>
        <begin position="37"/>
        <end position="64"/>
    </location>
</feature>
<dbReference type="Pfam" id="PF18895">
    <property type="entry name" value="T4SS_pilin"/>
    <property type="match status" value="1"/>
</dbReference>
<evidence type="ECO:0008006" key="4">
    <source>
        <dbReference type="Google" id="ProtNLM"/>
    </source>
</evidence>
<dbReference type="EMBL" id="MGGD01000009">
    <property type="protein sequence ID" value="OGM21458.1"/>
    <property type="molecule type" value="Genomic_DNA"/>
</dbReference>
<organism evidence="2 3">
    <name type="scientific">Candidatus Woesebacteria bacterium RIFCSPHIGHO2_01_FULL_38_26b</name>
    <dbReference type="NCBI Taxonomy" id="1802491"/>
    <lineage>
        <taxon>Bacteria</taxon>
        <taxon>Candidatus Woeseibacteriota</taxon>
    </lineage>
</organism>
<dbReference type="InterPro" id="IPR043993">
    <property type="entry name" value="T4SS_pilin"/>
</dbReference>
<evidence type="ECO:0000256" key="1">
    <source>
        <dbReference type="SAM" id="Phobius"/>
    </source>
</evidence>
<evidence type="ECO:0000313" key="2">
    <source>
        <dbReference type="EMBL" id="OGM21458.1"/>
    </source>
</evidence>
<protein>
    <recommendedName>
        <fullName evidence="4">Integral membrane protein</fullName>
    </recommendedName>
</protein>
<keyword evidence="1" id="KW-1133">Transmembrane helix</keyword>
<evidence type="ECO:0000313" key="3">
    <source>
        <dbReference type="Proteomes" id="UP000176741"/>
    </source>
</evidence>
<accession>A0A1F7Y474</accession>
<comment type="caution">
    <text evidence="2">The sequence shown here is derived from an EMBL/GenBank/DDBJ whole genome shotgun (WGS) entry which is preliminary data.</text>
</comment>
<dbReference type="AlphaFoldDB" id="A0A1F7Y474"/>
<dbReference type="Proteomes" id="UP000176741">
    <property type="component" value="Unassembled WGS sequence"/>
</dbReference>
<keyword evidence="1" id="KW-0472">Membrane</keyword>